<feature type="compositionally biased region" description="Polar residues" evidence="1">
    <location>
        <begin position="240"/>
        <end position="250"/>
    </location>
</feature>
<dbReference type="VEuPathDB" id="PlasmoDB:PVP01_1473000"/>
<feature type="region of interest" description="Disordered" evidence="1">
    <location>
        <begin position="285"/>
        <end position="318"/>
    </location>
</feature>
<name>A0A1G4E8H4_PLAVI</name>
<evidence type="ECO:0000313" key="2">
    <source>
        <dbReference type="EMBL" id="SCA83673.1"/>
    </source>
</evidence>
<dbReference type="EMBL" id="FLYH01000296">
    <property type="protein sequence ID" value="SCA83673.1"/>
    <property type="molecule type" value="Genomic_DNA"/>
</dbReference>
<protein>
    <submittedName>
        <fullName evidence="2">VIR protein</fullName>
    </submittedName>
</protein>
<dbReference type="VEuPathDB" id="PlasmoDB:PVW1_090005600"/>
<evidence type="ECO:0000256" key="1">
    <source>
        <dbReference type="SAM" id="MobiDB-lite"/>
    </source>
</evidence>
<evidence type="ECO:0000313" key="3">
    <source>
        <dbReference type="Proteomes" id="UP000196402"/>
    </source>
</evidence>
<dbReference type="VEuPathDB" id="PlasmoDB:PVX_028690"/>
<dbReference type="Proteomes" id="UP000196402">
    <property type="component" value="Unassembled WGS sequence"/>
</dbReference>
<feature type="compositionally biased region" description="Polar residues" evidence="1">
    <location>
        <begin position="260"/>
        <end position="271"/>
    </location>
</feature>
<gene>
    <name evidence="2" type="ORF">PVT01_000085800</name>
</gene>
<proteinExistence type="predicted"/>
<feature type="region of interest" description="Disordered" evidence="1">
    <location>
        <begin position="235"/>
        <end position="271"/>
    </location>
</feature>
<dbReference type="AlphaFoldDB" id="A0A1G4E8H4"/>
<organism evidence="2 3">
    <name type="scientific">Plasmodium vivax</name>
    <name type="common">malaria parasite P. vivax</name>
    <dbReference type="NCBI Taxonomy" id="5855"/>
    <lineage>
        <taxon>Eukaryota</taxon>
        <taxon>Sar</taxon>
        <taxon>Alveolata</taxon>
        <taxon>Apicomplexa</taxon>
        <taxon>Aconoidasida</taxon>
        <taxon>Haemosporida</taxon>
        <taxon>Plasmodiidae</taxon>
        <taxon>Plasmodium</taxon>
        <taxon>Plasmodium (Plasmodium)</taxon>
    </lineage>
</organism>
<sequence length="454" mass="52410">MPCSKPFKDYISYECYNDMKEQFVERIKNPNYIISSYITDFERDKYDADKLKNLNMLSKVFINLKKYLSNDNVFASPYKYNGEVTCKHISYLLYDGIRNEKNGKCDKDTFNDFKDFVDRYSENTGSRICKDMLKYMNYTDYQKWVALYNLYDKYTEIPQASTETYIKYCSSMHNLVYEYNQFLKDYPSDSSEFDDVLTKFEKLMKAITQAAEKNCTRQYFTINEPSLFKRIEEKIPPTPKTLSGPESNLPQRGPLDNESKPNSPELTSTSTMLGGEQLRDDLGNLQSSQVSNTLEVAPASESREFVGKRPPHHNLGHSEQLVSFTPQETYESRRNYGLRGPYEQERYIETNETYPPEDNSILVTKQLGLGSEKEHGGVMTDMKNAFSGFMNSVDPVPVVGVSGGIGALFLLFRLEHSLEEEEDEHVEFLVVSVDISQEDFPDMKSFMMEALDPV</sequence>
<reference evidence="2 3" key="1">
    <citation type="submission" date="2016-07" db="EMBL/GenBank/DDBJ databases">
        <authorList>
            <consortium name="Pathogen Informatics"/>
        </authorList>
    </citation>
    <scope>NUCLEOTIDE SEQUENCE [LARGE SCALE GENOMIC DNA]</scope>
</reference>
<feature type="compositionally biased region" description="Polar residues" evidence="1">
    <location>
        <begin position="285"/>
        <end position="294"/>
    </location>
</feature>
<dbReference type="VEuPathDB" id="PlasmoDB:PVPAM_000022900"/>
<accession>A0A1G4E8H4</accession>